<keyword evidence="4 6" id="KW-0472">Membrane</keyword>
<dbReference type="PROSITE" id="PS00216">
    <property type="entry name" value="SUGAR_TRANSPORT_1"/>
    <property type="match status" value="1"/>
</dbReference>
<dbReference type="eggNOG" id="KOG0255">
    <property type="taxonomic scope" value="Eukaryota"/>
</dbReference>
<dbReference type="InterPro" id="IPR005829">
    <property type="entry name" value="Sugar_transporter_CS"/>
</dbReference>
<feature type="transmembrane region" description="Helical" evidence="6">
    <location>
        <begin position="490"/>
        <end position="512"/>
    </location>
</feature>
<feature type="transmembrane region" description="Helical" evidence="6">
    <location>
        <begin position="524"/>
        <end position="547"/>
    </location>
</feature>
<feature type="compositionally biased region" description="Basic and acidic residues" evidence="5">
    <location>
        <begin position="2413"/>
        <end position="2429"/>
    </location>
</feature>
<feature type="transmembrane region" description="Helical" evidence="6">
    <location>
        <begin position="253"/>
        <end position="273"/>
    </location>
</feature>
<feature type="transmembrane region" description="Helical" evidence="6">
    <location>
        <begin position="1989"/>
        <end position="2009"/>
    </location>
</feature>
<feature type="transmembrane region" description="Helical" evidence="6">
    <location>
        <begin position="1207"/>
        <end position="1228"/>
    </location>
</feature>
<feature type="transmembrane region" description="Helical" evidence="6">
    <location>
        <begin position="1264"/>
        <end position="1285"/>
    </location>
</feature>
<feature type="transmembrane region" description="Helical" evidence="6">
    <location>
        <begin position="2337"/>
        <end position="2360"/>
    </location>
</feature>
<feature type="domain" description="Major facilitator superfamily (MFS) profile" evidence="7">
    <location>
        <begin position="906"/>
        <end position="1378"/>
    </location>
</feature>
<reference evidence="9" key="1">
    <citation type="submission" date="2011-05" db="EMBL/GenBank/DDBJ databases">
        <authorList>
            <person name="Richards S.R."/>
            <person name="Qu J."/>
            <person name="Jiang H."/>
            <person name="Jhangiani S.N."/>
            <person name="Agravi P."/>
            <person name="Goodspeed R."/>
            <person name="Gross S."/>
            <person name="Mandapat C."/>
            <person name="Jackson L."/>
            <person name="Mathew T."/>
            <person name="Pu L."/>
            <person name="Thornton R."/>
            <person name="Saada N."/>
            <person name="Wilczek-Boney K.B."/>
            <person name="Lee S."/>
            <person name="Kovar C."/>
            <person name="Wu Y."/>
            <person name="Scherer S.E."/>
            <person name="Worley K.C."/>
            <person name="Muzny D.M."/>
            <person name="Gibbs R."/>
        </authorList>
    </citation>
    <scope>NUCLEOTIDE SEQUENCE</scope>
    <source>
        <strain evidence="9">Brora</strain>
    </source>
</reference>
<keyword evidence="3 6" id="KW-1133">Transmembrane helix</keyword>
<feature type="transmembrane region" description="Helical" evidence="6">
    <location>
        <begin position="1797"/>
        <end position="1819"/>
    </location>
</feature>
<feature type="transmembrane region" description="Helical" evidence="6">
    <location>
        <begin position="2311"/>
        <end position="2331"/>
    </location>
</feature>
<protein>
    <recommendedName>
        <fullName evidence="7">Major facilitator superfamily (MFS) profile domain-containing protein</fullName>
    </recommendedName>
</protein>
<feature type="transmembrane region" description="Helical" evidence="6">
    <location>
        <begin position="1001"/>
        <end position="1020"/>
    </location>
</feature>
<dbReference type="InterPro" id="IPR020846">
    <property type="entry name" value="MFS_dom"/>
</dbReference>
<feature type="transmembrane region" description="Helical" evidence="6">
    <location>
        <begin position="1522"/>
        <end position="1545"/>
    </location>
</feature>
<evidence type="ECO:0000256" key="3">
    <source>
        <dbReference type="ARBA" id="ARBA00022989"/>
    </source>
</evidence>
<dbReference type="GO" id="GO:0022857">
    <property type="term" value="F:transmembrane transporter activity"/>
    <property type="evidence" value="ECO:0007669"/>
    <property type="project" value="InterPro"/>
</dbReference>
<feature type="transmembrane region" description="Helical" evidence="6">
    <location>
        <begin position="758"/>
        <end position="777"/>
    </location>
</feature>
<feature type="transmembrane region" description="Helical" evidence="6">
    <location>
        <begin position="1763"/>
        <end position="1785"/>
    </location>
</feature>
<feature type="transmembrane region" description="Helical" evidence="6">
    <location>
        <begin position="612"/>
        <end position="632"/>
    </location>
</feature>
<reference evidence="8" key="2">
    <citation type="submission" date="2015-02" db="UniProtKB">
        <authorList>
            <consortium name="EnsemblMetazoa"/>
        </authorList>
    </citation>
    <scope>IDENTIFICATION</scope>
</reference>
<accession>T1IXG4</accession>
<feature type="transmembrane region" description="Helical" evidence="6">
    <location>
        <begin position="1900"/>
        <end position="1923"/>
    </location>
</feature>
<dbReference type="PROSITE" id="PS50850">
    <property type="entry name" value="MFS"/>
    <property type="match status" value="4"/>
</dbReference>
<feature type="transmembrane region" description="Helical" evidence="6">
    <location>
        <begin position="1825"/>
        <end position="1846"/>
    </location>
</feature>
<proteinExistence type="predicted"/>
<feature type="transmembrane region" description="Helical" evidence="6">
    <location>
        <begin position="1059"/>
        <end position="1082"/>
    </location>
</feature>
<dbReference type="SUPFAM" id="SSF103473">
    <property type="entry name" value="MFS general substrate transporter"/>
    <property type="match status" value="5"/>
</dbReference>
<dbReference type="InterPro" id="IPR036259">
    <property type="entry name" value="MFS_trans_sf"/>
</dbReference>
<feature type="transmembrane region" description="Helical" evidence="6">
    <location>
        <begin position="2221"/>
        <end position="2244"/>
    </location>
</feature>
<evidence type="ECO:0000256" key="5">
    <source>
        <dbReference type="SAM" id="MobiDB-lite"/>
    </source>
</evidence>
<feature type="transmembrane region" description="Helical" evidence="6">
    <location>
        <begin position="2191"/>
        <end position="2209"/>
    </location>
</feature>
<feature type="transmembrane region" description="Helical" evidence="6">
    <location>
        <begin position="1701"/>
        <end position="1724"/>
    </location>
</feature>
<dbReference type="EnsemblMetazoa" id="SMAR005896-RA">
    <property type="protein sequence ID" value="SMAR005896-PA"/>
    <property type="gene ID" value="SMAR005896"/>
</dbReference>
<evidence type="ECO:0000256" key="1">
    <source>
        <dbReference type="ARBA" id="ARBA00004141"/>
    </source>
</evidence>
<feature type="transmembrane region" description="Helical" evidence="6">
    <location>
        <begin position="578"/>
        <end position="600"/>
    </location>
</feature>
<feature type="transmembrane region" description="Helical" evidence="6">
    <location>
        <begin position="223"/>
        <end position="247"/>
    </location>
</feature>
<organism evidence="8 9">
    <name type="scientific">Strigamia maritima</name>
    <name type="common">European centipede</name>
    <name type="synonym">Geophilus maritimus</name>
    <dbReference type="NCBI Taxonomy" id="126957"/>
    <lineage>
        <taxon>Eukaryota</taxon>
        <taxon>Metazoa</taxon>
        <taxon>Ecdysozoa</taxon>
        <taxon>Arthropoda</taxon>
        <taxon>Myriapoda</taxon>
        <taxon>Chilopoda</taxon>
        <taxon>Pleurostigmophora</taxon>
        <taxon>Geophilomorpha</taxon>
        <taxon>Linotaeniidae</taxon>
        <taxon>Strigamia</taxon>
    </lineage>
</organism>
<feature type="transmembrane region" description="Helical" evidence="6">
    <location>
        <begin position="726"/>
        <end position="746"/>
    </location>
</feature>
<feature type="domain" description="Major facilitator superfamily (MFS) profile" evidence="7">
    <location>
        <begin position="1902"/>
        <end position="2365"/>
    </location>
</feature>
<dbReference type="EMBL" id="JH431646">
    <property type="status" value="NOT_ANNOTATED_CDS"/>
    <property type="molecule type" value="Genomic_DNA"/>
</dbReference>
<feature type="transmembrane region" description="Helical" evidence="6">
    <location>
        <begin position="789"/>
        <end position="808"/>
    </location>
</feature>
<feature type="transmembrane region" description="Helical" evidence="6">
    <location>
        <begin position="317"/>
        <end position="337"/>
    </location>
</feature>
<dbReference type="GO" id="GO:0016020">
    <property type="term" value="C:membrane"/>
    <property type="evidence" value="ECO:0007669"/>
    <property type="project" value="UniProtKB-SubCell"/>
</dbReference>
<feature type="transmembrane region" description="Helical" evidence="6">
    <location>
        <begin position="874"/>
        <end position="892"/>
    </location>
</feature>
<feature type="transmembrane region" description="Helical" evidence="6">
    <location>
        <begin position="693"/>
        <end position="714"/>
    </location>
</feature>
<comment type="subcellular location">
    <subcellularLocation>
        <location evidence="1">Membrane</location>
        <topology evidence="1">Multi-pass membrane protein</topology>
    </subcellularLocation>
</comment>
<feature type="transmembrane region" description="Helical" evidence="6">
    <location>
        <begin position="1731"/>
        <end position="1751"/>
    </location>
</feature>
<name>T1IXG4_STRMM</name>
<feature type="transmembrane region" description="Helical" evidence="6">
    <location>
        <begin position="2251"/>
        <end position="2271"/>
    </location>
</feature>
<evidence type="ECO:0000256" key="2">
    <source>
        <dbReference type="ARBA" id="ARBA00022692"/>
    </source>
</evidence>
<feature type="region of interest" description="Disordered" evidence="5">
    <location>
        <begin position="2413"/>
        <end position="2441"/>
    </location>
</feature>
<evidence type="ECO:0000313" key="8">
    <source>
        <dbReference type="EnsemblMetazoa" id="SMAR005896-PA"/>
    </source>
</evidence>
<dbReference type="CDD" id="cd17317">
    <property type="entry name" value="MFS_SLC22"/>
    <property type="match status" value="1"/>
</dbReference>
<evidence type="ECO:0000256" key="4">
    <source>
        <dbReference type="ARBA" id="ARBA00023136"/>
    </source>
</evidence>
<feature type="transmembrane region" description="Helical" evidence="6">
    <location>
        <begin position="1498"/>
        <end position="1516"/>
    </location>
</feature>
<feature type="transmembrane region" description="Helical" evidence="6">
    <location>
        <begin position="1474"/>
        <end position="1491"/>
    </location>
</feature>
<feature type="transmembrane region" description="Helical" evidence="6">
    <location>
        <begin position="1235"/>
        <end position="1258"/>
    </location>
</feature>
<feature type="transmembrane region" description="Helical" evidence="6">
    <location>
        <begin position="107"/>
        <end position="129"/>
    </location>
</feature>
<keyword evidence="9" id="KW-1185">Reference proteome</keyword>
<evidence type="ECO:0000259" key="7">
    <source>
        <dbReference type="PROSITE" id="PS50850"/>
    </source>
</evidence>
<feature type="transmembrane region" description="Helical" evidence="6">
    <location>
        <begin position="553"/>
        <end position="571"/>
    </location>
</feature>
<keyword evidence="2 6" id="KW-0812">Transmembrane</keyword>
<feature type="transmembrane region" description="Helical" evidence="6">
    <location>
        <begin position="285"/>
        <end position="305"/>
    </location>
</feature>
<feature type="transmembrane region" description="Helical" evidence="6">
    <location>
        <begin position="2102"/>
        <end position="2121"/>
    </location>
</feature>
<feature type="transmembrane region" description="Helical" evidence="6">
    <location>
        <begin position="1088"/>
        <end position="1106"/>
    </location>
</feature>
<dbReference type="InterPro" id="IPR005828">
    <property type="entry name" value="MFS_sugar_transport-like"/>
</dbReference>
<feature type="domain" description="Major facilitator superfamily (MFS) profile" evidence="7">
    <location>
        <begin position="1370"/>
        <end position="1851"/>
    </location>
</feature>
<feature type="transmembrane region" description="Helical" evidence="6">
    <location>
        <begin position="1175"/>
        <end position="1195"/>
    </location>
</feature>
<feature type="transmembrane region" description="Helical" evidence="6">
    <location>
        <begin position="2076"/>
        <end position="2096"/>
    </location>
</feature>
<dbReference type="Pfam" id="PF00083">
    <property type="entry name" value="Sugar_tr"/>
    <property type="match status" value="5"/>
</dbReference>
<feature type="domain" description="Major facilitator superfamily (MFS) profile" evidence="7">
    <location>
        <begin position="424"/>
        <end position="895"/>
    </location>
</feature>
<feature type="transmembrane region" description="Helical" evidence="6">
    <location>
        <begin position="1026"/>
        <end position="1047"/>
    </location>
</feature>
<dbReference type="STRING" id="126957.T1IXG4"/>
<dbReference type="Proteomes" id="UP000014500">
    <property type="component" value="Unassembled WGS sequence"/>
</dbReference>
<feature type="transmembrane region" description="Helical" evidence="6">
    <location>
        <begin position="2277"/>
        <end position="2299"/>
    </location>
</feature>
<feature type="transmembrane region" description="Helical" evidence="6">
    <location>
        <begin position="135"/>
        <end position="152"/>
    </location>
</feature>
<dbReference type="HOGENOM" id="CLU_228962_0_0_1"/>
<feature type="transmembrane region" description="Helical" evidence="6">
    <location>
        <begin position="20"/>
        <end position="37"/>
    </location>
</feature>
<dbReference type="FunFam" id="1.20.1250.20:FF:000023">
    <property type="entry name" value="Solute carrier family 22 member 6"/>
    <property type="match status" value="3"/>
</dbReference>
<sequence length="2441" mass="272864">MAVRNVDELLKKYGGDPGRYQIFVLCLLCFCLWSSALNDMMNLFIITAHPHHCKIPDNSSKSEYIPKLENDEYDSCLMYINPSDHELGTTECTSAVEIVQPHRRTMIGIVGQCIWPCMLLLLSGLFYFFKSWKTVHLICNLPFVVTITYIWLIPESTRWLLAVGKVSRAKMELLKLCRLNKLPLDAKFEDDVKSIVQEIHKNKTQTKQNYGFMDLIRKKKMRIISFISFYYYFVALFAFYGILFAMTGFNVNIYVSFAAISFIELLAGIILYFIMLRTGRKITTLFSLAICAALCIVVATLQITLPDGKVSEMGVTIAASIGLVAIAAFFSCMPIYCNELSPTVLRNLLYGVGNFWGQIGSMVAPQVMLLEIYVWKPLPFVICALMCSLGAILTHLLPETKNKPLPEIPEDVHTLWSSTSEQSIPDNISINESIPKLNTDKYDSCHMYINASEHKLGTTECTSGWQFYAPNDEWNIVQEWDLVCGKHYQAALATTLYFAGVTVGAAFFGYLADMVGRKPVMIGSILLSLIITSIIPFSVNFLMYVILKVFHGFLIQGGFNCAYIVGVELFMPHRRTMVAIVSQTLWPCMLFLMCGLFYFFKSWKTVHLISNIPFVLIVTYIWLVPESIRWLLAVGKVTRAKMELTRICRFNKLPIEAEFADDVQNVVEKINQNKKQTKKTYVLKTLTNINHKANIISIIFPPFSFVAMFMFYGISFAMTGFKVNVYVIFMVTSSIELLAIFFMYFIMLRIGRKTAIKFSLGTTCTLCILVAVFQLTLPEGVASEMGVTIVAAIGRAALAAFFSSMPIYGNELSPTVLRNLLFGISNFWGRIGAMVAPQVMLLEQNGAAKSHWMGSTSVDDLLANFGDPGRCQKYILAMLCVSLWIISLNNLMTIFNMGISPHHCQISDGISLNDSIPRLDNGEYESCSMYINFDDHSAGTTDCTHGWTHYPQDGKWTIIQEWDLVCDKHYQAALANSVYFAGVTIGCGLFGYLADRIGRRPVILSCLYGYVAVGIGIAFANNYYVYLILRFLGGLILQGASGTAYVMSIELFLPHRRNIVAIIAQMQWPMMLLLVTILDYFIKNWRTFHLIISVPFTLTISFTWLLPECPRWLIATNKVEQAKKELKRFAQINHLPIPPNLGAEITHVIECNQQTRRNQQKHYGILDLFRTRNMFIVSLASCYFFFTGCFAFYAIAYSMTTIGSNVHLSYCITSLIDLAVIGASYFILNSTTRKTMLYAVISSNALICTLVLLLLIILPPGNEALLCITITAGLGRAVLSAYFSVMPVHISELSPTVIRTLLLGVANLWGRIGGIVAPQVMLLKGKKQSKLWINHSLLNFCVRHQWDKMVATLDNFINRLGDPGRYQVFALLLLATNGFPGALNPALITIFATTPPHHCKISNNSSFSINDTIPLNSNSKLDNCNVYINPANKKAGLSSCNGEWDYNTDAKSATIVAEWNLVCNHRHLARLAQTFYFVGVAIGGPIAGFLADKFGRKPVMLVSLLLQTIIGIGIVFSNTYQAYIALRTIQGFLIQALVISTYCLIFENFSQKFRTNVAILVTSTASSAIIVAALIAYAVNSWRYTQLALSLPSLVGIAYFWLAPESVRWLICNKKLEEAENVAEFYASHNNVSLPPTLPHEIDWISRQLPVSCKGEWRNDPRHLVKTPKLRKYLLIQSYSWFATALASSGVTYLIPDLGGSVYFTFIAIGGVSVSSRLLLFFILPKLGRRILQCVSCVVIGVLYFATSLLYNYSDGNAGVTAASVGCALFAIAFISASMACLDVYTAELYPTLIRGAGSGVCGFWHGFGHILAPFLLLLGERSWLPFPALFIGIVTIVAGLLTLLLPETQQIPLPDTVEDSENIETIYSTKPRLLKMSNPQPNLLDKLLLSLGSPGRFQVILFILLCTNAYPITFNFIFITWFRTIPPHHCKIPLNDASTYQSGPCHMYNNKTEQTEDCINGYTYSDGYDHTIASEWDLVCDKMNLNTIAATIFFGGVMIGGLIFGTLADKFGRKPVVLATLYGQAILGVIIAFSPNFIVFVILKFIQGALLQGLQSTNNSLVMEMFPLRYRTIAGMILAMCATSGHMMLAGFFYLIPNWKWMQLTISLLTITTISYTWLFPESIRWQLSQNKQKEALNSVKRIAKCNNIILAPDIPQQLADISDDIIVKSTSVIKYDIRDLFRTKQIRQCTLSLLFCWFSAAVTYYGIQFYVPKMTQRYWSLFVGGASETVARLVGYFIIDYLGRRKPLIFFYSMSGLLCIAAGMVNHFAENLILVSNILAILGKLCSAQCFAFNGIYASEIFPTVIRTIGLGVVACFARIGAMVAPQILELKDHFAIWVPFIIFGSLSIISAIFIFFLPETLNVPLPNTVEDVETNINTAEAEAINKAPTSDNDIRNGGIDNPTIGQTLVDEEKDKVNSVTNHKEINESPVNEIEDERL</sequence>
<feature type="transmembrane region" description="Helical" evidence="6">
    <location>
        <begin position="1557"/>
        <end position="1578"/>
    </location>
</feature>
<dbReference type="Gene3D" id="1.20.1250.20">
    <property type="entry name" value="MFS general substrate transporter like domains"/>
    <property type="match status" value="5"/>
</dbReference>
<dbReference type="PANTHER" id="PTHR24064">
    <property type="entry name" value="SOLUTE CARRIER FAMILY 22 MEMBER"/>
    <property type="match status" value="1"/>
</dbReference>
<feature type="transmembrane region" description="Helical" evidence="6">
    <location>
        <begin position="1673"/>
        <end position="1695"/>
    </location>
</feature>
<evidence type="ECO:0000256" key="6">
    <source>
        <dbReference type="SAM" id="Phobius"/>
    </source>
</evidence>
<feature type="transmembrane region" description="Helical" evidence="6">
    <location>
        <begin position="977"/>
        <end position="994"/>
    </location>
</feature>
<feature type="transmembrane region" description="Helical" evidence="6">
    <location>
        <begin position="378"/>
        <end position="397"/>
    </location>
</feature>
<evidence type="ECO:0000313" key="9">
    <source>
        <dbReference type="Proteomes" id="UP000014500"/>
    </source>
</evidence>